<proteinExistence type="predicted"/>
<sequence>MKIWICDGIPKDGKSYPNCSGVHPQHENYIPNCEKCGLPREAVVISKRGINRWLIFAGVGIFLLIGGAKIIASFLDSKTILPPPCTTPPCYYRSFAEVPNVPSGPIYYGGSTTFAPLRSPQIVQLIRQAHPGYNLIYREPPAGRKPGSGIGIKMLLEGQLSFAASSRPLETSEIQEAQKRSFQLEQIPIAIDGIAFYTHPQLLISGLTIPQLKDILTGKITNWKEVNGPNLAITIFSRSLSDGGTPKYLQEEVLGKEKFTSAIQEVRDTTTGIQKVGSIPGSIGYATASEVCNQPIASLSLARDLNQPLVAACIGKEVNKTAFKDNSYPITRRIFIVIKRSNSPENKIDEQAGVAYVNLILSDEGQQVVEKAGFVPIRK</sequence>
<dbReference type="PANTHER" id="PTHR30570">
    <property type="entry name" value="PERIPLASMIC PHOSPHATE BINDING COMPONENT OF PHOSPHATE ABC TRANSPORTER"/>
    <property type="match status" value="1"/>
</dbReference>
<dbReference type="RefSeq" id="WP_413280249.1">
    <property type="nucleotide sequence ID" value="NZ_JBHFNT010000229.1"/>
</dbReference>
<name>A0ABV4WS24_9CYAN</name>
<keyword evidence="2" id="KW-1133">Transmembrane helix</keyword>
<evidence type="ECO:0000256" key="2">
    <source>
        <dbReference type="SAM" id="Phobius"/>
    </source>
</evidence>
<keyword evidence="1" id="KW-0732">Signal</keyword>
<keyword evidence="2" id="KW-0472">Membrane</keyword>
<dbReference type="Pfam" id="PF12849">
    <property type="entry name" value="PBP_like_2"/>
    <property type="match status" value="1"/>
</dbReference>
<reference evidence="4 5" key="1">
    <citation type="submission" date="2024-09" db="EMBL/GenBank/DDBJ databases">
        <title>Floridaenema gen nov. (Aerosakkonemataceae, Aerosakkonematales ord. nov., Cyanobacteria) from benthic tropical and subtropical fresh waters, with the description of four new species.</title>
        <authorList>
            <person name="Moretto J.A."/>
            <person name="Berthold D.E."/>
            <person name="Lefler F.W."/>
            <person name="Huang I.-S."/>
            <person name="Laughinghouse H. IV."/>
        </authorList>
    </citation>
    <scope>NUCLEOTIDE SEQUENCE [LARGE SCALE GENOMIC DNA]</scope>
    <source>
        <strain evidence="4 5">BLCC-F167</strain>
    </source>
</reference>
<keyword evidence="5" id="KW-1185">Reference proteome</keyword>
<keyword evidence="2" id="KW-0812">Transmembrane</keyword>
<comment type="caution">
    <text evidence="4">The sequence shown here is derived from an EMBL/GenBank/DDBJ whole genome shotgun (WGS) entry which is preliminary data.</text>
</comment>
<gene>
    <name evidence="4" type="ORF">ACE1CA_25710</name>
</gene>
<dbReference type="EMBL" id="JBHFNT010000229">
    <property type="protein sequence ID" value="MFB2837912.1"/>
    <property type="molecule type" value="Genomic_DNA"/>
</dbReference>
<feature type="transmembrane region" description="Helical" evidence="2">
    <location>
        <begin position="53"/>
        <end position="75"/>
    </location>
</feature>
<dbReference type="PANTHER" id="PTHR30570:SF1">
    <property type="entry name" value="PHOSPHATE-BINDING PROTEIN PSTS"/>
    <property type="match status" value="1"/>
</dbReference>
<evidence type="ECO:0000256" key="1">
    <source>
        <dbReference type="ARBA" id="ARBA00022729"/>
    </source>
</evidence>
<dbReference type="Proteomes" id="UP001576780">
    <property type="component" value="Unassembled WGS sequence"/>
</dbReference>
<accession>A0ABV4WS24</accession>
<evidence type="ECO:0000313" key="5">
    <source>
        <dbReference type="Proteomes" id="UP001576780"/>
    </source>
</evidence>
<organism evidence="4 5">
    <name type="scientific">Floridaenema evergladense BLCC-F167</name>
    <dbReference type="NCBI Taxonomy" id="3153639"/>
    <lineage>
        <taxon>Bacteria</taxon>
        <taxon>Bacillati</taxon>
        <taxon>Cyanobacteriota</taxon>
        <taxon>Cyanophyceae</taxon>
        <taxon>Oscillatoriophycideae</taxon>
        <taxon>Aerosakkonematales</taxon>
        <taxon>Aerosakkonemataceae</taxon>
        <taxon>Floridanema</taxon>
        <taxon>Floridanema evergladense</taxon>
    </lineage>
</organism>
<dbReference type="CDD" id="cd13566">
    <property type="entry name" value="PBP2_phosphate"/>
    <property type="match status" value="1"/>
</dbReference>
<evidence type="ECO:0000313" key="4">
    <source>
        <dbReference type="EMBL" id="MFB2837912.1"/>
    </source>
</evidence>
<dbReference type="InterPro" id="IPR050811">
    <property type="entry name" value="Phosphate_ABC_transporter"/>
</dbReference>
<dbReference type="Gene3D" id="3.40.190.10">
    <property type="entry name" value="Periplasmic binding protein-like II"/>
    <property type="match status" value="2"/>
</dbReference>
<evidence type="ECO:0000259" key="3">
    <source>
        <dbReference type="Pfam" id="PF12849"/>
    </source>
</evidence>
<protein>
    <submittedName>
        <fullName evidence="4">PstS family phosphate ABC transporter substrate-binding protein</fullName>
    </submittedName>
</protein>
<feature type="domain" description="PBP" evidence="3">
    <location>
        <begin position="108"/>
        <end position="364"/>
    </location>
</feature>
<dbReference type="InterPro" id="IPR024370">
    <property type="entry name" value="PBP_domain"/>
</dbReference>
<dbReference type="SUPFAM" id="SSF53850">
    <property type="entry name" value="Periplasmic binding protein-like II"/>
    <property type="match status" value="1"/>
</dbReference>